<reference evidence="3" key="1">
    <citation type="journal article" date="2018" name="PLoS Negl. Trop. Dis.">
        <title>An insight into the salivary gland and fat body transcriptome of Panstrongylus lignarius (Hemiptera: Heteroptera), the main vector of Chagas disease in Peru.</title>
        <authorList>
            <person name="Nevoa J.C."/>
            <person name="Mendes M.T."/>
            <person name="da Silva M.V."/>
            <person name="Soares S.C."/>
            <person name="Oliveira C.J.F."/>
            <person name="Ribeiro J.M.C."/>
        </authorList>
    </citation>
    <scope>NUCLEOTIDE SEQUENCE</scope>
</reference>
<protein>
    <submittedName>
        <fullName evidence="3">Putative secreted protein</fullName>
    </submittedName>
</protein>
<evidence type="ECO:0000313" key="3">
    <source>
        <dbReference type="EMBL" id="JAW14518.1"/>
    </source>
</evidence>
<keyword evidence="2" id="KW-0732">Signal</keyword>
<feature type="chain" id="PRO_5013347659" evidence="2">
    <location>
        <begin position="23"/>
        <end position="115"/>
    </location>
</feature>
<feature type="region of interest" description="Disordered" evidence="1">
    <location>
        <begin position="95"/>
        <end position="115"/>
    </location>
</feature>
<name>A0A224XX76_9HEMI</name>
<dbReference type="EMBL" id="GFTR01001908">
    <property type="protein sequence ID" value="JAW14518.1"/>
    <property type="molecule type" value="Transcribed_RNA"/>
</dbReference>
<feature type="compositionally biased region" description="Polar residues" evidence="1">
    <location>
        <begin position="97"/>
        <end position="115"/>
    </location>
</feature>
<evidence type="ECO:0000256" key="2">
    <source>
        <dbReference type="SAM" id="SignalP"/>
    </source>
</evidence>
<organism evidence="3">
    <name type="scientific">Panstrongylus lignarius</name>
    <dbReference type="NCBI Taxonomy" id="156445"/>
    <lineage>
        <taxon>Eukaryota</taxon>
        <taxon>Metazoa</taxon>
        <taxon>Ecdysozoa</taxon>
        <taxon>Arthropoda</taxon>
        <taxon>Hexapoda</taxon>
        <taxon>Insecta</taxon>
        <taxon>Pterygota</taxon>
        <taxon>Neoptera</taxon>
        <taxon>Paraneoptera</taxon>
        <taxon>Hemiptera</taxon>
        <taxon>Heteroptera</taxon>
        <taxon>Panheteroptera</taxon>
        <taxon>Cimicomorpha</taxon>
        <taxon>Reduviidae</taxon>
        <taxon>Triatominae</taxon>
        <taxon>Panstrongylus</taxon>
    </lineage>
</organism>
<dbReference type="AlphaFoldDB" id="A0A224XX76"/>
<accession>A0A224XX76</accession>
<sequence>MVSNMMLALPVLIVLFACSTLAQRSPYVPRPVDYPGVLNRFGSTSTPEPLDSRFGSVKPNVPGSLYDQETIDRVGTWPKDKRPFWYLNAQHIASHHGLSTGSPTASSSPLRGNSV</sequence>
<proteinExistence type="predicted"/>
<feature type="signal peptide" evidence="2">
    <location>
        <begin position="1"/>
        <end position="22"/>
    </location>
</feature>
<evidence type="ECO:0000256" key="1">
    <source>
        <dbReference type="SAM" id="MobiDB-lite"/>
    </source>
</evidence>